<dbReference type="InterPro" id="IPR003018">
    <property type="entry name" value="GAF"/>
</dbReference>
<gene>
    <name evidence="13" type="ORF">ABVT11_18855</name>
</gene>
<evidence type="ECO:0000256" key="1">
    <source>
        <dbReference type="ARBA" id="ARBA00000085"/>
    </source>
</evidence>
<dbReference type="SUPFAM" id="SSF47384">
    <property type="entry name" value="Homodimeric domain of signal transducing histidine kinase"/>
    <property type="match status" value="1"/>
</dbReference>
<evidence type="ECO:0000256" key="8">
    <source>
        <dbReference type="SAM" id="Coils"/>
    </source>
</evidence>
<feature type="coiled-coil region" evidence="8">
    <location>
        <begin position="278"/>
        <end position="361"/>
    </location>
</feature>
<feature type="domain" description="Response regulatory" evidence="12">
    <location>
        <begin position="646"/>
        <end position="759"/>
    </location>
</feature>
<feature type="region of interest" description="Disordered" evidence="9">
    <location>
        <begin position="614"/>
        <end position="642"/>
    </location>
</feature>
<evidence type="ECO:0000313" key="14">
    <source>
        <dbReference type="Proteomes" id="UP001548590"/>
    </source>
</evidence>
<evidence type="ECO:0000313" key="13">
    <source>
        <dbReference type="EMBL" id="MET1491907.1"/>
    </source>
</evidence>
<evidence type="ECO:0000256" key="10">
    <source>
        <dbReference type="SAM" id="Phobius"/>
    </source>
</evidence>
<dbReference type="InterPro" id="IPR029016">
    <property type="entry name" value="GAF-like_dom_sf"/>
</dbReference>
<dbReference type="Pfam" id="PF00512">
    <property type="entry name" value="HisKA"/>
    <property type="match status" value="1"/>
</dbReference>
<dbReference type="SUPFAM" id="SSF55874">
    <property type="entry name" value="ATPase domain of HSP90 chaperone/DNA topoisomerase II/histidine kinase"/>
    <property type="match status" value="1"/>
</dbReference>
<keyword evidence="8" id="KW-0175">Coiled coil</keyword>
<feature type="modified residue" description="4-aspartylphosphate" evidence="7">
    <location>
        <position position="964"/>
    </location>
</feature>
<dbReference type="InterPro" id="IPR003594">
    <property type="entry name" value="HATPase_dom"/>
</dbReference>
<dbReference type="PANTHER" id="PTHR45339">
    <property type="entry name" value="HYBRID SIGNAL TRANSDUCTION HISTIDINE KINASE J"/>
    <property type="match status" value="1"/>
</dbReference>
<dbReference type="SMART" id="SM00388">
    <property type="entry name" value="HisKA"/>
    <property type="match status" value="1"/>
</dbReference>
<dbReference type="Gene3D" id="1.10.287.130">
    <property type="match status" value="1"/>
</dbReference>
<keyword evidence="10" id="KW-1133">Transmembrane helix</keyword>
<dbReference type="CDD" id="cd16922">
    <property type="entry name" value="HATPase_EvgS-ArcB-TorS-like"/>
    <property type="match status" value="1"/>
</dbReference>
<dbReference type="InterPro" id="IPR011006">
    <property type="entry name" value="CheY-like_superfamily"/>
</dbReference>
<dbReference type="SMART" id="SM00448">
    <property type="entry name" value="REC"/>
    <property type="match status" value="3"/>
</dbReference>
<dbReference type="PANTHER" id="PTHR45339:SF1">
    <property type="entry name" value="HYBRID SIGNAL TRANSDUCTION HISTIDINE KINASE J"/>
    <property type="match status" value="1"/>
</dbReference>
<keyword evidence="6" id="KW-0902">Two-component regulatory system</keyword>
<feature type="transmembrane region" description="Helical" evidence="10">
    <location>
        <begin position="90"/>
        <end position="111"/>
    </location>
</feature>
<keyword evidence="4" id="KW-0808">Transferase</keyword>
<dbReference type="Pfam" id="PF02518">
    <property type="entry name" value="HATPase_c"/>
    <property type="match status" value="1"/>
</dbReference>
<dbReference type="InterPro" id="IPR005467">
    <property type="entry name" value="His_kinase_dom"/>
</dbReference>
<dbReference type="InterPro" id="IPR036890">
    <property type="entry name" value="HATPase_C_sf"/>
</dbReference>
<dbReference type="PROSITE" id="PS50109">
    <property type="entry name" value="HIS_KIN"/>
    <property type="match status" value="1"/>
</dbReference>
<keyword evidence="5" id="KW-0418">Kinase</keyword>
<dbReference type="SUPFAM" id="SSF55781">
    <property type="entry name" value="GAF domain-like"/>
    <property type="match status" value="1"/>
</dbReference>
<dbReference type="SMART" id="SM00387">
    <property type="entry name" value="HATPase_c"/>
    <property type="match status" value="1"/>
</dbReference>
<feature type="modified residue" description="4-aspartylphosphate" evidence="7">
    <location>
        <position position="695"/>
    </location>
</feature>
<dbReference type="SUPFAM" id="SSF52172">
    <property type="entry name" value="CheY-like"/>
    <property type="match status" value="3"/>
</dbReference>
<dbReference type="EC" id="2.7.13.3" evidence="2"/>
<feature type="modified residue" description="4-aspartylphosphate" evidence="7">
    <location>
        <position position="817"/>
    </location>
</feature>
<comment type="caution">
    <text evidence="13">The sequence shown here is derived from an EMBL/GenBank/DDBJ whole genome shotgun (WGS) entry which is preliminary data.</text>
</comment>
<dbReference type="CDD" id="cd00156">
    <property type="entry name" value="REC"/>
    <property type="match status" value="1"/>
</dbReference>
<dbReference type="Gene3D" id="3.30.450.40">
    <property type="match status" value="1"/>
</dbReference>
<name>A0ABV2CW02_9RHOO</name>
<sequence length="1033" mass="112335">MDSARTAPARKHDLPVLAGTLALSSSLFVIDALTPLGYSIWIFQAWAVALAIFQTRPRLPWLLAALATTYTAAGVTLSPEGANVSMNLVLFNRTAGSTSFFVIGFIVSLVISQREAAQRNLWLQQTESQLAQALAGDLLPAEIGARSCDVLCARLDARVGVLYTVQGERLLPVGSHGLDATSQVRTLGLHDGLLGQACRDGRFRALSPAPEGHLPVQTGLGRSEPSHILILPLQIEGRVLGVIELGLQRRELDLTPLAGLASQIAEVVGLALRGAMYREERQSMLAEAQQQAEVLQAQQEELRVSNEELEEQGRVLRESQAALEVQQTELERVNQQIASYAASLEQRQAELLRSQAELSEKSTALETASRYKSEFLANMSHELRTPLNSSLILSRLLMENGGQRLNEDEVRFATAIHDSNNDLLLLINDILDLSRIEAGHVELAAEAVNLAELASRMEAVVDPLAREKGLAFRVHFEPGTPDTLETDKQRLQQVLKNLLSNAVKFTAAGQIELSLRPLADGGVGFDVTDTGMGIPAEKHEIIFEAFRQADGSTNRLFGGTGLGLSISRELVVRMGGSIRLRSEPGRGSTFTVELPAHLPETPVAAALLRKPAAPPASLRPGLPAAAPAPAPPAPPAPRRPKSGRRLVLAVDDDSEFVQVLQQLVEEMDFDCLVAGNGSEALALAREYAPAGVLLDVGLPDVSGLSVLERLKHDPATRHIPVHLVSAVDRSQTALAMGAIGHVVKPARREELVAAIARLRERADQALRRVLVVEDDPQLRENLQHLLAGPNTEIVTVGSAAAALDALADRAFDCMVTDLALPDASGFDLLERMAANPAQGFPPVIVYTGRQLSRDEETRLRRYSRSIIVKGARSPERLLDEVTLFLHSVEANLPPEQQRLLQSARKRDSTLEDRRILLAEDDVRNIFALTSVFEPLGASLEIARNGREALDRLDRDPPIDLVLMDVMMPEMDGITAIRQLRARPGHADIPVIAITAKAMADDRRQCLEAGANDYLAKPIDVDRLVSLCRVWMPR</sequence>
<feature type="coiled-coil region" evidence="8">
    <location>
        <begin position="748"/>
        <end position="775"/>
    </location>
</feature>
<evidence type="ECO:0000256" key="5">
    <source>
        <dbReference type="ARBA" id="ARBA00022777"/>
    </source>
</evidence>
<dbReference type="InterPro" id="IPR001789">
    <property type="entry name" value="Sig_transdc_resp-reg_receiver"/>
</dbReference>
<reference evidence="13 14" key="1">
    <citation type="submission" date="2024-07" db="EMBL/GenBank/DDBJ databases">
        <title>Uliginosibacterium paludis KCTC:42655.</title>
        <authorList>
            <person name="Kim M.K."/>
        </authorList>
    </citation>
    <scope>NUCLEOTIDE SEQUENCE [LARGE SCALE GENOMIC DNA]</scope>
    <source>
        <strain evidence="13 14">KCTC 42655</strain>
    </source>
</reference>
<dbReference type="Proteomes" id="UP001548590">
    <property type="component" value="Unassembled WGS sequence"/>
</dbReference>
<dbReference type="EMBL" id="JBEWLZ010000017">
    <property type="protein sequence ID" value="MET1491907.1"/>
    <property type="molecule type" value="Genomic_DNA"/>
</dbReference>
<feature type="transmembrane region" description="Helical" evidence="10">
    <location>
        <begin position="60"/>
        <end position="78"/>
    </location>
</feature>
<evidence type="ECO:0000256" key="4">
    <source>
        <dbReference type="ARBA" id="ARBA00022679"/>
    </source>
</evidence>
<dbReference type="Pfam" id="PF00072">
    <property type="entry name" value="Response_reg"/>
    <property type="match status" value="3"/>
</dbReference>
<feature type="compositionally biased region" description="Pro residues" evidence="9">
    <location>
        <begin position="626"/>
        <end position="637"/>
    </location>
</feature>
<evidence type="ECO:0000256" key="3">
    <source>
        <dbReference type="ARBA" id="ARBA00022553"/>
    </source>
</evidence>
<dbReference type="Gene3D" id="3.40.50.2300">
    <property type="match status" value="3"/>
</dbReference>
<dbReference type="CDD" id="cd17546">
    <property type="entry name" value="REC_hyHK_CKI1_RcsC-like"/>
    <property type="match status" value="1"/>
</dbReference>
<keyword evidence="10" id="KW-0472">Membrane</keyword>
<protein>
    <recommendedName>
        <fullName evidence="2">histidine kinase</fullName>
        <ecNumber evidence="2">2.7.13.3</ecNumber>
    </recommendedName>
</protein>
<keyword evidence="14" id="KW-1185">Reference proteome</keyword>
<organism evidence="13 14">
    <name type="scientific">Uliginosibacterium paludis</name>
    <dbReference type="NCBI Taxonomy" id="1615952"/>
    <lineage>
        <taxon>Bacteria</taxon>
        <taxon>Pseudomonadati</taxon>
        <taxon>Pseudomonadota</taxon>
        <taxon>Betaproteobacteria</taxon>
        <taxon>Rhodocyclales</taxon>
        <taxon>Zoogloeaceae</taxon>
        <taxon>Uliginosibacterium</taxon>
    </lineage>
</organism>
<feature type="domain" description="Histidine kinase" evidence="11">
    <location>
        <begin position="378"/>
        <end position="598"/>
    </location>
</feature>
<feature type="domain" description="Response regulatory" evidence="12">
    <location>
        <begin position="768"/>
        <end position="884"/>
    </location>
</feature>
<accession>A0ABV2CW02</accession>
<dbReference type="PRINTS" id="PR00344">
    <property type="entry name" value="BCTRLSENSOR"/>
</dbReference>
<evidence type="ECO:0000259" key="12">
    <source>
        <dbReference type="PROSITE" id="PS50110"/>
    </source>
</evidence>
<evidence type="ECO:0000256" key="6">
    <source>
        <dbReference type="ARBA" id="ARBA00023012"/>
    </source>
</evidence>
<evidence type="ECO:0000256" key="7">
    <source>
        <dbReference type="PROSITE-ProRule" id="PRU00169"/>
    </source>
</evidence>
<keyword evidence="10" id="KW-0812">Transmembrane</keyword>
<dbReference type="Pfam" id="PF13185">
    <property type="entry name" value="GAF_2"/>
    <property type="match status" value="1"/>
</dbReference>
<evidence type="ECO:0000256" key="2">
    <source>
        <dbReference type="ARBA" id="ARBA00012438"/>
    </source>
</evidence>
<feature type="domain" description="Response regulatory" evidence="12">
    <location>
        <begin position="914"/>
        <end position="1031"/>
    </location>
</feature>
<feature type="compositionally biased region" description="Low complexity" evidence="9">
    <location>
        <begin position="614"/>
        <end position="625"/>
    </location>
</feature>
<dbReference type="InterPro" id="IPR036097">
    <property type="entry name" value="HisK_dim/P_sf"/>
</dbReference>
<evidence type="ECO:0000259" key="11">
    <source>
        <dbReference type="PROSITE" id="PS50109"/>
    </source>
</evidence>
<keyword evidence="3 7" id="KW-0597">Phosphoprotein</keyword>
<comment type="catalytic activity">
    <reaction evidence="1">
        <text>ATP + protein L-histidine = ADP + protein N-phospho-L-histidine.</text>
        <dbReference type="EC" id="2.7.13.3"/>
    </reaction>
</comment>
<proteinExistence type="predicted"/>
<dbReference type="Gene3D" id="3.30.565.10">
    <property type="entry name" value="Histidine kinase-like ATPase, C-terminal domain"/>
    <property type="match status" value="1"/>
</dbReference>
<evidence type="ECO:0000256" key="9">
    <source>
        <dbReference type="SAM" id="MobiDB-lite"/>
    </source>
</evidence>
<dbReference type="RefSeq" id="WP_345928020.1">
    <property type="nucleotide sequence ID" value="NZ_JBDIVF010000005.1"/>
</dbReference>
<dbReference type="InterPro" id="IPR003661">
    <property type="entry name" value="HisK_dim/P_dom"/>
</dbReference>
<dbReference type="PROSITE" id="PS50110">
    <property type="entry name" value="RESPONSE_REGULATORY"/>
    <property type="match status" value="3"/>
</dbReference>
<dbReference type="InterPro" id="IPR004358">
    <property type="entry name" value="Sig_transdc_His_kin-like_C"/>
</dbReference>
<dbReference type="CDD" id="cd00082">
    <property type="entry name" value="HisKA"/>
    <property type="match status" value="1"/>
</dbReference>